<gene>
    <name evidence="2" type="ORF">SAMN05421863_107716</name>
</gene>
<keyword evidence="3" id="KW-1185">Reference proteome</keyword>
<sequence length="50" mass="5728">MIIWANQQPTDMRDARKMYVMWKQESKSGGDSGALFSAARQSHHRATSYP</sequence>
<dbReference type="Proteomes" id="UP000183287">
    <property type="component" value="Unassembled WGS sequence"/>
</dbReference>
<protein>
    <submittedName>
        <fullName evidence="2">Uncharacterized protein</fullName>
    </submittedName>
</protein>
<evidence type="ECO:0000313" key="2">
    <source>
        <dbReference type="EMBL" id="SFM97298.1"/>
    </source>
</evidence>
<proteinExistence type="predicted"/>
<organism evidence="2 3">
    <name type="scientific">Nitrosomonas communis</name>
    <dbReference type="NCBI Taxonomy" id="44574"/>
    <lineage>
        <taxon>Bacteria</taxon>
        <taxon>Pseudomonadati</taxon>
        <taxon>Pseudomonadota</taxon>
        <taxon>Betaproteobacteria</taxon>
        <taxon>Nitrosomonadales</taxon>
        <taxon>Nitrosomonadaceae</taxon>
        <taxon>Nitrosomonas</taxon>
    </lineage>
</organism>
<name>A0A1I4V825_9PROT</name>
<feature type="region of interest" description="Disordered" evidence="1">
    <location>
        <begin position="26"/>
        <end position="50"/>
    </location>
</feature>
<dbReference type="EMBL" id="FOUB01000077">
    <property type="protein sequence ID" value="SFM97298.1"/>
    <property type="molecule type" value="Genomic_DNA"/>
</dbReference>
<accession>A0A1I4V825</accession>
<evidence type="ECO:0000313" key="3">
    <source>
        <dbReference type="Proteomes" id="UP000183287"/>
    </source>
</evidence>
<reference evidence="3" key="1">
    <citation type="submission" date="2016-10" db="EMBL/GenBank/DDBJ databases">
        <authorList>
            <person name="Varghese N."/>
            <person name="Submissions S."/>
        </authorList>
    </citation>
    <scope>NUCLEOTIDE SEQUENCE [LARGE SCALE GENOMIC DNA]</scope>
    <source>
        <strain evidence="3">Nm44</strain>
    </source>
</reference>
<evidence type="ECO:0000256" key="1">
    <source>
        <dbReference type="SAM" id="MobiDB-lite"/>
    </source>
</evidence>
<dbReference type="AlphaFoldDB" id="A0A1I4V825"/>
<feature type="compositionally biased region" description="Basic residues" evidence="1">
    <location>
        <begin position="41"/>
        <end position="50"/>
    </location>
</feature>